<dbReference type="AlphaFoldDB" id="A0A7W6ET47"/>
<accession>A0A7W6ET47</accession>
<evidence type="ECO:0000256" key="1">
    <source>
        <dbReference type="ARBA" id="ARBA00022679"/>
    </source>
</evidence>
<dbReference type="RefSeq" id="WP_183978926.1">
    <property type="nucleotide sequence ID" value="NZ_JACIBY010000015.1"/>
</dbReference>
<dbReference type="Pfam" id="PF13439">
    <property type="entry name" value="Glyco_transf_4"/>
    <property type="match status" value="1"/>
</dbReference>
<sequence>MTSDPLKVVVLPDAGPENPFQYELVRYFREEGFDVVIGGKYTIGSTLRAIFAHRPPVIYYDWVHSFILGKSRWWTYFKSSVFVAEILAARYLFNVRFVHTLHNLQNHAGLWLRWERRIYGFFLRKCHQIRVYSEETRQAAMERFSLQPERVKVIQDLPYHFYYPNILSKNECRKRLNLNDDDFVYLFFGEIKPYKGVSNLIDAFAEIARPNDRLLIAGKSYDATFFEPIEKAAQANSSIHLHHRFIQDDEVQVFFNAADVVVLPFIRIDHSGSIDLALSFRKPIVTLKTDATARMLAHQSTLLFETSSQLPHCLQIARELPLQAIGDQNFAIADSTNYRDLTLLVTL</sequence>
<evidence type="ECO:0000259" key="3">
    <source>
        <dbReference type="Pfam" id="PF13439"/>
    </source>
</evidence>
<dbReference type="Proteomes" id="UP000541352">
    <property type="component" value="Unassembled WGS sequence"/>
</dbReference>
<gene>
    <name evidence="4" type="ORF">FHS57_005355</name>
</gene>
<proteinExistence type="predicted"/>
<feature type="domain" description="Glycosyltransferase subfamily 4-like N-terminal" evidence="3">
    <location>
        <begin position="83"/>
        <end position="154"/>
    </location>
</feature>
<protein>
    <submittedName>
        <fullName evidence="4">Glycosyltransferase involved in cell wall biosynthesis</fullName>
    </submittedName>
</protein>
<name>A0A7W6ET47_9BACT</name>
<dbReference type="PANTHER" id="PTHR46401">
    <property type="entry name" value="GLYCOSYLTRANSFERASE WBBK-RELATED"/>
    <property type="match status" value="1"/>
</dbReference>
<reference evidence="4 5" key="1">
    <citation type="submission" date="2020-08" db="EMBL/GenBank/DDBJ databases">
        <title>Genomic Encyclopedia of Type Strains, Phase IV (KMG-IV): sequencing the most valuable type-strain genomes for metagenomic binning, comparative biology and taxonomic classification.</title>
        <authorList>
            <person name="Goeker M."/>
        </authorList>
    </citation>
    <scope>NUCLEOTIDE SEQUENCE [LARGE SCALE GENOMIC DNA]</scope>
    <source>
        <strain evidence="4 5">DSM 17976</strain>
    </source>
</reference>
<keyword evidence="5" id="KW-1185">Reference proteome</keyword>
<feature type="domain" description="Glycosyl transferase family 1" evidence="2">
    <location>
        <begin position="169"/>
        <end position="306"/>
    </location>
</feature>
<dbReference type="SUPFAM" id="SSF53756">
    <property type="entry name" value="UDP-Glycosyltransferase/glycogen phosphorylase"/>
    <property type="match status" value="1"/>
</dbReference>
<dbReference type="PANTHER" id="PTHR46401:SF2">
    <property type="entry name" value="GLYCOSYLTRANSFERASE WBBK-RELATED"/>
    <property type="match status" value="1"/>
</dbReference>
<evidence type="ECO:0000313" key="4">
    <source>
        <dbReference type="EMBL" id="MBB3841333.1"/>
    </source>
</evidence>
<comment type="caution">
    <text evidence="4">The sequence shown here is derived from an EMBL/GenBank/DDBJ whole genome shotgun (WGS) entry which is preliminary data.</text>
</comment>
<dbReference type="EMBL" id="JACIBY010000015">
    <property type="protein sequence ID" value="MBB3841333.1"/>
    <property type="molecule type" value="Genomic_DNA"/>
</dbReference>
<dbReference type="Pfam" id="PF00534">
    <property type="entry name" value="Glycos_transf_1"/>
    <property type="match status" value="1"/>
</dbReference>
<dbReference type="GO" id="GO:0009103">
    <property type="term" value="P:lipopolysaccharide biosynthetic process"/>
    <property type="evidence" value="ECO:0007669"/>
    <property type="project" value="TreeGrafter"/>
</dbReference>
<evidence type="ECO:0000313" key="5">
    <source>
        <dbReference type="Proteomes" id="UP000541352"/>
    </source>
</evidence>
<dbReference type="InterPro" id="IPR028098">
    <property type="entry name" value="Glyco_trans_4-like_N"/>
</dbReference>
<keyword evidence="1 4" id="KW-0808">Transferase</keyword>
<dbReference type="Gene3D" id="3.40.50.2000">
    <property type="entry name" value="Glycogen Phosphorylase B"/>
    <property type="match status" value="2"/>
</dbReference>
<organism evidence="4 5">
    <name type="scientific">Runella defluvii</name>
    <dbReference type="NCBI Taxonomy" id="370973"/>
    <lineage>
        <taxon>Bacteria</taxon>
        <taxon>Pseudomonadati</taxon>
        <taxon>Bacteroidota</taxon>
        <taxon>Cytophagia</taxon>
        <taxon>Cytophagales</taxon>
        <taxon>Spirosomataceae</taxon>
        <taxon>Runella</taxon>
    </lineage>
</organism>
<evidence type="ECO:0000259" key="2">
    <source>
        <dbReference type="Pfam" id="PF00534"/>
    </source>
</evidence>
<dbReference type="GO" id="GO:0016757">
    <property type="term" value="F:glycosyltransferase activity"/>
    <property type="evidence" value="ECO:0007669"/>
    <property type="project" value="InterPro"/>
</dbReference>
<dbReference type="InterPro" id="IPR001296">
    <property type="entry name" value="Glyco_trans_1"/>
</dbReference>